<dbReference type="InterPro" id="IPR023213">
    <property type="entry name" value="CAT-like_dom_sf"/>
</dbReference>
<dbReference type="Gene3D" id="3.30.559.10">
    <property type="entry name" value="Chloramphenicol acetyltransferase-like domain"/>
    <property type="match status" value="2"/>
</dbReference>
<evidence type="ECO:0000313" key="4">
    <source>
        <dbReference type="Proteomes" id="UP001291926"/>
    </source>
</evidence>
<proteinExistence type="predicted"/>
<sequence>MTTLLQNLQIPPSPEAAATELSLPLAFFDIPWLHFHPIRRLIFYEFPSGNLLYPVNTENKPIIRFTPGDSVLLTVAESNNDFDNLIGNHARDADQFYAFVPELPLKEGPEYKSVPVVAVKVTLFLGRGICIGFANLHSLGDASSIVGFIRAWAEISKFGGDEEYLIKQVDCRSRITPPLPSNYFGNCLGYGIAKIKNRELVKNDGFVLAAKTIADDIKNRVNNKDEVLKDVENWMSDFSKLIEMRVLGISGSPKFDLYSTDFGWGKARKVEAVTIDGEKYSMALCKSREFEGGLEVGWSLPKERMETFAAIFADGLNFLRLLLDKY</sequence>
<organism evidence="3 4">
    <name type="scientific">Penstemon davidsonii</name>
    <dbReference type="NCBI Taxonomy" id="160366"/>
    <lineage>
        <taxon>Eukaryota</taxon>
        <taxon>Viridiplantae</taxon>
        <taxon>Streptophyta</taxon>
        <taxon>Embryophyta</taxon>
        <taxon>Tracheophyta</taxon>
        <taxon>Spermatophyta</taxon>
        <taxon>Magnoliopsida</taxon>
        <taxon>eudicotyledons</taxon>
        <taxon>Gunneridae</taxon>
        <taxon>Pentapetalae</taxon>
        <taxon>asterids</taxon>
        <taxon>lamiids</taxon>
        <taxon>Lamiales</taxon>
        <taxon>Plantaginaceae</taxon>
        <taxon>Cheloneae</taxon>
        <taxon>Penstemon</taxon>
    </lineage>
</organism>
<evidence type="ECO:0000313" key="3">
    <source>
        <dbReference type="EMBL" id="KAK4486889.1"/>
    </source>
</evidence>
<reference evidence="3 4" key="1">
    <citation type="journal article" date="2023" name="bioRxiv">
        <title>Genome report: Whole genome sequence and annotation of Penstemon davidsonii.</title>
        <authorList>
            <person name="Ostevik K.L."/>
            <person name="Alabady M."/>
            <person name="Zhang M."/>
            <person name="Rausher M.D."/>
        </authorList>
    </citation>
    <scope>NUCLEOTIDE SEQUENCE [LARGE SCALE GENOMIC DNA]</scope>
    <source>
        <strain evidence="3">DNT005</strain>
        <tissue evidence="3">Whole leaf</tissue>
    </source>
</reference>
<dbReference type="EMBL" id="JAYDYQ010002152">
    <property type="protein sequence ID" value="KAK4486889.1"/>
    <property type="molecule type" value="Genomic_DNA"/>
</dbReference>
<evidence type="ECO:0000256" key="1">
    <source>
        <dbReference type="ARBA" id="ARBA00022679"/>
    </source>
</evidence>
<dbReference type="Pfam" id="PF02458">
    <property type="entry name" value="Transferase"/>
    <property type="match status" value="2"/>
</dbReference>
<dbReference type="Proteomes" id="UP001291926">
    <property type="component" value="Unassembled WGS sequence"/>
</dbReference>
<dbReference type="PANTHER" id="PTHR31625">
    <property type="match status" value="1"/>
</dbReference>
<keyword evidence="2" id="KW-0012">Acyltransferase</keyword>
<gene>
    <name evidence="3" type="ORF">RD792_006197</name>
</gene>
<dbReference type="SUPFAM" id="SSF52777">
    <property type="entry name" value="CoA-dependent acyltransferases"/>
    <property type="match status" value="1"/>
</dbReference>
<accession>A0ABR0DCA6</accession>
<protein>
    <submittedName>
        <fullName evidence="3">Uncharacterized protein</fullName>
    </submittedName>
</protein>
<comment type="caution">
    <text evidence="3">The sequence shown here is derived from an EMBL/GenBank/DDBJ whole genome shotgun (WGS) entry which is preliminary data.</text>
</comment>
<evidence type="ECO:0000256" key="2">
    <source>
        <dbReference type="ARBA" id="ARBA00023315"/>
    </source>
</evidence>
<keyword evidence="4" id="KW-1185">Reference proteome</keyword>
<name>A0ABR0DCA6_9LAMI</name>
<dbReference type="InterPro" id="IPR051504">
    <property type="entry name" value="Plant_metabolite_acyltrans"/>
</dbReference>
<keyword evidence="1" id="KW-0808">Transferase</keyword>